<feature type="domain" description="EamA" evidence="7">
    <location>
        <begin position="28"/>
        <end position="160"/>
    </location>
</feature>
<dbReference type="PANTHER" id="PTHR32322:SF18">
    <property type="entry name" value="S-ADENOSYLMETHIONINE_S-ADENOSYLHOMOCYSTEINE TRANSPORTER"/>
    <property type="match status" value="1"/>
</dbReference>
<evidence type="ECO:0000256" key="1">
    <source>
        <dbReference type="ARBA" id="ARBA00004651"/>
    </source>
</evidence>
<keyword evidence="3 6" id="KW-0812">Transmembrane</keyword>
<dbReference type="OrthoDB" id="5298131at2"/>
<gene>
    <name evidence="8" type="ORF">EES38_17130</name>
</gene>
<feature type="transmembrane region" description="Helical" evidence="6">
    <location>
        <begin position="57"/>
        <end position="77"/>
    </location>
</feature>
<proteinExistence type="predicted"/>
<keyword evidence="2" id="KW-1003">Cell membrane</keyword>
<evidence type="ECO:0000313" key="9">
    <source>
        <dbReference type="Proteomes" id="UP000281112"/>
    </source>
</evidence>
<dbReference type="PANTHER" id="PTHR32322">
    <property type="entry name" value="INNER MEMBRANE TRANSPORTER"/>
    <property type="match status" value="1"/>
</dbReference>
<keyword evidence="5 6" id="KW-0472">Membrane</keyword>
<organism evidence="8 9">
    <name type="scientific">Vibrio viridaestus</name>
    <dbReference type="NCBI Taxonomy" id="2487322"/>
    <lineage>
        <taxon>Bacteria</taxon>
        <taxon>Pseudomonadati</taxon>
        <taxon>Pseudomonadota</taxon>
        <taxon>Gammaproteobacteria</taxon>
        <taxon>Vibrionales</taxon>
        <taxon>Vibrionaceae</taxon>
        <taxon>Vibrio</taxon>
    </lineage>
</organism>
<dbReference type="RefSeq" id="WP_124938430.1">
    <property type="nucleotide sequence ID" value="NZ_RJVQ01000009.1"/>
</dbReference>
<dbReference type="InterPro" id="IPR050638">
    <property type="entry name" value="AA-Vitamin_Transporters"/>
</dbReference>
<feature type="transmembrane region" description="Helical" evidence="6">
    <location>
        <begin position="262"/>
        <end position="284"/>
    </location>
</feature>
<feature type="transmembrane region" description="Helical" evidence="6">
    <location>
        <begin position="26"/>
        <end position="45"/>
    </location>
</feature>
<evidence type="ECO:0000256" key="3">
    <source>
        <dbReference type="ARBA" id="ARBA00022692"/>
    </source>
</evidence>
<comment type="subcellular location">
    <subcellularLocation>
        <location evidence="1">Cell membrane</location>
        <topology evidence="1">Multi-pass membrane protein</topology>
    </subcellularLocation>
</comment>
<evidence type="ECO:0000256" key="2">
    <source>
        <dbReference type="ARBA" id="ARBA00022475"/>
    </source>
</evidence>
<dbReference type="SUPFAM" id="SSF103481">
    <property type="entry name" value="Multidrug resistance efflux transporter EmrE"/>
    <property type="match status" value="2"/>
</dbReference>
<reference evidence="8 9" key="1">
    <citation type="submission" date="2018-11" db="EMBL/GenBank/DDBJ databases">
        <title>Vibrio LJC006 sp. nov., isolated from seawater during the bloom of the enteromorpha.</title>
        <authorList>
            <person name="Liang J."/>
        </authorList>
    </citation>
    <scope>NUCLEOTIDE SEQUENCE [LARGE SCALE GENOMIC DNA]</scope>
    <source>
        <strain evidence="8 9">LJC006</strain>
    </source>
</reference>
<protein>
    <submittedName>
        <fullName evidence="8">EamA family transporter</fullName>
    </submittedName>
</protein>
<feature type="transmembrane region" description="Helical" evidence="6">
    <location>
        <begin position="149"/>
        <end position="167"/>
    </location>
</feature>
<comment type="caution">
    <text evidence="8">The sequence shown here is derived from an EMBL/GenBank/DDBJ whole genome shotgun (WGS) entry which is preliminary data.</text>
</comment>
<evidence type="ECO:0000259" key="7">
    <source>
        <dbReference type="Pfam" id="PF00892"/>
    </source>
</evidence>
<evidence type="ECO:0000313" key="8">
    <source>
        <dbReference type="EMBL" id="RQW61831.1"/>
    </source>
</evidence>
<feature type="transmembrane region" description="Helical" evidence="6">
    <location>
        <begin position="290"/>
        <end position="309"/>
    </location>
</feature>
<dbReference type="GO" id="GO:0005886">
    <property type="term" value="C:plasma membrane"/>
    <property type="evidence" value="ECO:0007669"/>
    <property type="project" value="UniProtKB-SubCell"/>
</dbReference>
<feature type="transmembrane region" description="Helical" evidence="6">
    <location>
        <begin position="89"/>
        <end position="113"/>
    </location>
</feature>
<evidence type="ECO:0000256" key="5">
    <source>
        <dbReference type="ARBA" id="ARBA00023136"/>
    </source>
</evidence>
<dbReference type="Proteomes" id="UP000281112">
    <property type="component" value="Unassembled WGS sequence"/>
</dbReference>
<feature type="transmembrane region" description="Helical" evidence="6">
    <location>
        <begin position="119"/>
        <end position="137"/>
    </location>
</feature>
<dbReference type="AlphaFoldDB" id="A0A3N9TCE5"/>
<sequence>MSGHKELRIGIQGQKYFSGIKLKSNTVALVVLITAIFIWGGNWPVMKEGLNHITPLWFSMVRFALGAATLFIVQIVAKNLYLPKKKDLPLILSIGLVQMLIFTALGSIAMTVVPAGRSAVLAYTTPLWVIPFSVLLFKEHISRRQVVGTLLGIIGVVVLFNPLVFNWNDSQALFANGLLLLASFCWSMCILHLRYTKNKVNAFQLAPWQMLVATVVLIPISYIFEGPFTGDDSTEFWHICLYLGPLATAFCFCAVNSASRALSGATMSCAMLGVPVLGLIFSTITLGESLSFNLVIGTLFIVGGICAVISTKFAK</sequence>
<feature type="transmembrane region" description="Helical" evidence="6">
    <location>
        <begin position="173"/>
        <end position="193"/>
    </location>
</feature>
<evidence type="ECO:0000256" key="6">
    <source>
        <dbReference type="SAM" id="Phobius"/>
    </source>
</evidence>
<name>A0A3N9TCE5_9VIBR</name>
<evidence type="ECO:0000256" key="4">
    <source>
        <dbReference type="ARBA" id="ARBA00022989"/>
    </source>
</evidence>
<dbReference type="EMBL" id="RJVQ01000009">
    <property type="protein sequence ID" value="RQW61831.1"/>
    <property type="molecule type" value="Genomic_DNA"/>
</dbReference>
<dbReference type="Pfam" id="PF00892">
    <property type="entry name" value="EamA"/>
    <property type="match status" value="2"/>
</dbReference>
<keyword evidence="4 6" id="KW-1133">Transmembrane helix</keyword>
<feature type="transmembrane region" description="Helical" evidence="6">
    <location>
        <begin position="205"/>
        <end position="224"/>
    </location>
</feature>
<feature type="transmembrane region" description="Helical" evidence="6">
    <location>
        <begin position="236"/>
        <end position="255"/>
    </location>
</feature>
<dbReference type="Gene3D" id="1.10.3730.20">
    <property type="match status" value="1"/>
</dbReference>
<keyword evidence="9" id="KW-1185">Reference proteome</keyword>
<feature type="domain" description="EamA" evidence="7">
    <location>
        <begin position="176"/>
        <end position="308"/>
    </location>
</feature>
<accession>A0A3N9TCE5</accession>
<dbReference type="InterPro" id="IPR037185">
    <property type="entry name" value="EmrE-like"/>
</dbReference>
<dbReference type="InterPro" id="IPR000620">
    <property type="entry name" value="EamA_dom"/>
</dbReference>